<protein>
    <submittedName>
        <fullName evidence="2">Uncharacterized protein</fullName>
    </submittedName>
</protein>
<dbReference type="Proteomes" id="UP001153954">
    <property type="component" value="Unassembled WGS sequence"/>
</dbReference>
<evidence type="ECO:0000313" key="2">
    <source>
        <dbReference type="EMBL" id="CAH2091160.1"/>
    </source>
</evidence>
<proteinExistence type="predicted"/>
<sequence>MFKFVVLCAFIAAATATPGFITPLRHTSYSNILAPATTVISSYPNNLVYSSPYISLASLAYSTPLSYQHLIKKRSALLNNYIAPSTYVAPSAYIESAPLATTYTAAAPLATTYTAVAPFTTTYAQHIYSNAPHLIKKRSAPLIVPSSYVAPYFTATRFVPSTYVAAGSYVSSPVISSAPFVYNPHFIKKRSALYPVSAYAAPTSFSHTSRFDYRATSPAITYTSYAGAAPLAYSPLSYNAVSRLF</sequence>
<dbReference type="AlphaFoldDB" id="A0AAU9U2Z9"/>
<name>A0AAU9U2Z9_EUPED</name>
<keyword evidence="3" id="KW-1185">Reference proteome</keyword>
<reference evidence="2" key="1">
    <citation type="submission" date="2022-03" db="EMBL/GenBank/DDBJ databases">
        <authorList>
            <person name="Tunstrom K."/>
        </authorList>
    </citation>
    <scope>NUCLEOTIDE SEQUENCE</scope>
</reference>
<gene>
    <name evidence="2" type="ORF">EEDITHA_LOCUS7047</name>
</gene>
<comment type="caution">
    <text evidence="2">The sequence shown here is derived from an EMBL/GenBank/DDBJ whole genome shotgun (WGS) entry which is preliminary data.</text>
</comment>
<feature type="chain" id="PRO_5044021085" evidence="1">
    <location>
        <begin position="17"/>
        <end position="245"/>
    </location>
</feature>
<organism evidence="2 3">
    <name type="scientific">Euphydryas editha</name>
    <name type="common">Edith's checkerspot</name>
    <dbReference type="NCBI Taxonomy" id="104508"/>
    <lineage>
        <taxon>Eukaryota</taxon>
        <taxon>Metazoa</taxon>
        <taxon>Ecdysozoa</taxon>
        <taxon>Arthropoda</taxon>
        <taxon>Hexapoda</taxon>
        <taxon>Insecta</taxon>
        <taxon>Pterygota</taxon>
        <taxon>Neoptera</taxon>
        <taxon>Endopterygota</taxon>
        <taxon>Lepidoptera</taxon>
        <taxon>Glossata</taxon>
        <taxon>Ditrysia</taxon>
        <taxon>Papilionoidea</taxon>
        <taxon>Nymphalidae</taxon>
        <taxon>Nymphalinae</taxon>
        <taxon>Euphydryas</taxon>
    </lineage>
</organism>
<dbReference type="EMBL" id="CAKOGL010000010">
    <property type="protein sequence ID" value="CAH2091160.1"/>
    <property type="molecule type" value="Genomic_DNA"/>
</dbReference>
<feature type="signal peptide" evidence="1">
    <location>
        <begin position="1"/>
        <end position="16"/>
    </location>
</feature>
<evidence type="ECO:0000313" key="3">
    <source>
        <dbReference type="Proteomes" id="UP001153954"/>
    </source>
</evidence>
<accession>A0AAU9U2Z9</accession>
<evidence type="ECO:0000256" key="1">
    <source>
        <dbReference type="SAM" id="SignalP"/>
    </source>
</evidence>
<keyword evidence="1" id="KW-0732">Signal</keyword>